<gene>
    <name evidence="2" type="ORF">SAMN05216266_111123</name>
</gene>
<name>A0A1I1B1N9_9PSEU</name>
<evidence type="ECO:0000313" key="2">
    <source>
        <dbReference type="EMBL" id="SFB43712.1"/>
    </source>
</evidence>
<sequence length="90" mass="8873">MPEEDTSVHSPTANASRADTVNTSTECPGHPGTTHADNPGPSDVPCTAGRAFVPEGDPGNGAHVTTAFGVTASVTAARGADSSSGVPTTR</sequence>
<keyword evidence="3" id="KW-1185">Reference proteome</keyword>
<feature type="region of interest" description="Disordered" evidence="1">
    <location>
        <begin position="1"/>
        <end position="49"/>
    </location>
</feature>
<dbReference type="AlphaFoldDB" id="A0A1I1B1N9"/>
<proteinExistence type="predicted"/>
<dbReference type="STRING" id="490629.SAMN05216266_111123"/>
<evidence type="ECO:0000313" key="3">
    <source>
        <dbReference type="Proteomes" id="UP000243799"/>
    </source>
</evidence>
<dbReference type="EMBL" id="FOKG01000011">
    <property type="protein sequence ID" value="SFB43712.1"/>
    <property type="molecule type" value="Genomic_DNA"/>
</dbReference>
<dbReference type="RefSeq" id="WP_091674601.1">
    <property type="nucleotide sequence ID" value="NZ_FOKG01000011.1"/>
</dbReference>
<reference evidence="3" key="1">
    <citation type="submission" date="2016-10" db="EMBL/GenBank/DDBJ databases">
        <authorList>
            <person name="Varghese N."/>
            <person name="Submissions S."/>
        </authorList>
    </citation>
    <scope>NUCLEOTIDE SEQUENCE [LARGE SCALE GENOMIC DNA]</scope>
    <source>
        <strain evidence="3">CGMCC 4.3568</strain>
    </source>
</reference>
<evidence type="ECO:0000256" key="1">
    <source>
        <dbReference type="SAM" id="MobiDB-lite"/>
    </source>
</evidence>
<dbReference type="Proteomes" id="UP000243799">
    <property type="component" value="Unassembled WGS sequence"/>
</dbReference>
<feature type="compositionally biased region" description="Polar residues" evidence="1">
    <location>
        <begin position="8"/>
        <end position="26"/>
    </location>
</feature>
<accession>A0A1I1B1N9</accession>
<protein>
    <submittedName>
        <fullName evidence="2">Uncharacterized protein</fullName>
    </submittedName>
</protein>
<organism evidence="2 3">
    <name type="scientific">Amycolatopsis marina</name>
    <dbReference type="NCBI Taxonomy" id="490629"/>
    <lineage>
        <taxon>Bacteria</taxon>
        <taxon>Bacillati</taxon>
        <taxon>Actinomycetota</taxon>
        <taxon>Actinomycetes</taxon>
        <taxon>Pseudonocardiales</taxon>
        <taxon>Pseudonocardiaceae</taxon>
        <taxon>Amycolatopsis</taxon>
    </lineage>
</organism>